<dbReference type="GO" id="GO:0004673">
    <property type="term" value="F:protein histidine kinase activity"/>
    <property type="evidence" value="ECO:0007669"/>
    <property type="project" value="UniProtKB-EC"/>
</dbReference>
<dbReference type="GO" id="GO:0000160">
    <property type="term" value="P:phosphorelay signal transduction system"/>
    <property type="evidence" value="ECO:0007669"/>
    <property type="project" value="UniProtKB-KW"/>
</dbReference>
<organism evidence="14 15">
    <name type="scientific">Simplicispira hankyongi</name>
    <dbReference type="NCBI Taxonomy" id="2315688"/>
    <lineage>
        <taxon>Bacteria</taxon>
        <taxon>Pseudomonadati</taxon>
        <taxon>Pseudomonadota</taxon>
        <taxon>Betaproteobacteria</taxon>
        <taxon>Burkholderiales</taxon>
        <taxon>Comamonadaceae</taxon>
        <taxon>Simplicispira</taxon>
    </lineage>
</organism>
<keyword evidence="7" id="KW-0547">Nucleotide-binding</keyword>
<dbReference type="SUPFAM" id="SSF55874">
    <property type="entry name" value="ATPase domain of HSP90 chaperone/DNA topoisomerase II/histidine kinase"/>
    <property type="match status" value="1"/>
</dbReference>
<keyword evidence="15" id="KW-1185">Reference proteome</keyword>
<dbReference type="GO" id="GO:0005886">
    <property type="term" value="C:plasma membrane"/>
    <property type="evidence" value="ECO:0007669"/>
    <property type="project" value="TreeGrafter"/>
</dbReference>
<evidence type="ECO:0000256" key="5">
    <source>
        <dbReference type="ARBA" id="ARBA00022679"/>
    </source>
</evidence>
<protein>
    <recommendedName>
        <fullName evidence="3">histidine kinase</fullName>
        <ecNumber evidence="3">2.7.13.3</ecNumber>
    </recommendedName>
</protein>
<dbReference type="SMART" id="SM00387">
    <property type="entry name" value="HATPase_c"/>
    <property type="match status" value="1"/>
</dbReference>
<evidence type="ECO:0000256" key="10">
    <source>
        <dbReference type="ARBA" id="ARBA00022989"/>
    </source>
</evidence>
<accession>A0A398C5Z7</accession>
<dbReference type="InterPro" id="IPR050428">
    <property type="entry name" value="TCS_sensor_his_kinase"/>
</dbReference>
<keyword evidence="8" id="KW-0418">Kinase</keyword>
<evidence type="ECO:0000256" key="12">
    <source>
        <dbReference type="ARBA" id="ARBA00023136"/>
    </source>
</evidence>
<name>A0A398C5Z7_9BURK</name>
<dbReference type="Gene3D" id="3.30.565.10">
    <property type="entry name" value="Histidine kinase-like ATPase, C-terminal domain"/>
    <property type="match status" value="1"/>
</dbReference>
<keyword evidence="5" id="KW-0808">Transferase</keyword>
<dbReference type="InterPro" id="IPR003594">
    <property type="entry name" value="HATPase_dom"/>
</dbReference>
<keyword evidence="4" id="KW-0597">Phosphoprotein</keyword>
<comment type="catalytic activity">
    <reaction evidence="1">
        <text>ATP + protein L-histidine = ADP + protein N-phospho-L-histidine.</text>
        <dbReference type="EC" id="2.7.13.3"/>
    </reaction>
</comment>
<evidence type="ECO:0000313" key="15">
    <source>
        <dbReference type="Proteomes" id="UP000266302"/>
    </source>
</evidence>
<dbReference type="OrthoDB" id="8554694at2"/>
<keyword evidence="6" id="KW-0812">Transmembrane</keyword>
<comment type="caution">
    <text evidence="14">The sequence shown here is derived from an EMBL/GenBank/DDBJ whole genome shotgun (WGS) entry which is preliminary data.</text>
</comment>
<evidence type="ECO:0000256" key="11">
    <source>
        <dbReference type="ARBA" id="ARBA00023012"/>
    </source>
</evidence>
<evidence type="ECO:0000313" key="14">
    <source>
        <dbReference type="EMBL" id="RID98495.1"/>
    </source>
</evidence>
<dbReference type="GO" id="GO:0005524">
    <property type="term" value="F:ATP binding"/>
    <property type="evidence" value="ECO:0007669"/>
    <property type="project" value="UniProtKB-KW"/>
</dbReference>
<evidence type="ECO:0000256" key="7">
    <source>
        <dbReference type="ARBA" id="ARBA00022741"/>
    </source>
</evidence>
<evidence type="ECO:0000256" key="8">
    <source>
        <dbReference type="ARBA" id="ARBA00022777"/>
    </source>
</evidence>
<keyword evidence="9" id="KW-0067">ATP-binding</keyword>
<keyword evidence="12" id="KW-0472">Membrane</keyword>
<sequence length="150" mass="16003">MAACISHTAFSRPPGPRCWRWPAPCTWRTPPTPPPPCRCSAGAMPPAPLLLRNLLDNALRYSPQGASVHLRLTPASATSPASLCVEDSGPGLTKSEMARLGERFYRVLGTGQSGSGLGWSIVQRIARLHGLGLQVDRSPALGGLRVQVAW</sequence>
<dbReference type="EMBL" id="QXJC01000003">
    <property type="protein sequence ID" value="RID98495.1"/>
    <property type="molecule type" value="Genomic_DNA"/>
</dbReference>
<dbReference type="PROSITE" id="PS50109">
    <property type="entry name" value="HIS_KIN"/>
    <property type="match status" value="1"/>
</dbReference>
<dbReference type="PANTHER" id="PTHR45436:SF14">
    <property type="entry name" value="SENSOR PROTEIN QSEC"/>
    <property type="match status" value="1"/>
</dbReference>
<evidence type="ECO:0000256" key="2">
    <source>
        <dbReference type="ARBA" id="ARBA00004141"/>
    </source>
</evidence>
<evidence type="ECO:0000256" key="4">
    <source>
        <dbReference type="ARBA" id="ARBA00022553"/>
    </source>
</evidence>
<dbReference type="InterPro" id="IPR004358">
    <property type="entry name" value="Sig_transdc_His_kin-like_C"/>
</dbReference>
<proteinExistence type="predicted"/>
<evidence type="ECO:0000256" key="6">
    <source>
        <dbReference type="ARBA" id="ARBA00022692"/>
    </source>
</evidence>
<dbReference type="AlphaFoldDB" id="A0A398C5Z7"/>
<dbReference type="InterPro" id="IPR005467">
    <property type="entry name" value="His_kinase_dom"/>
</dbReference>
<keyword evidence="10" id="KW-1133">Transmembrane helix</keyword>
<reference evidence="14 15" key="1">
    <citation type="submission" date="2018-09" db="EMBL/GenBank/DDBJ databases">
        <title>Draft genome of Simplicispira sp. NY-02.</title>
        <authorList>
            <person name="Im W.T."/>
        </authorList>
    </citation>
    <scope>NUCLEOTIDE SEQUENCE [LARGE SCALE GENOMIC DNA]</scope>
    <source>
        <strain evidence="14 15">NY-02</strain>
    </source>
</reference>
<dbReference type="Pfam" id="PF02518">
    <property type="entry name" value="HATPase_c"/>
    <property type="match status" value="1"/>
</dbReference>
<evidence type="ECO:0000256" key="1">
    <source>
        <dbReference type="ARBA" id="ARBA00000085"/>
    </source>
</evidence>
<keyword evidence="11" id="KW-0902">Two-component regulatory system</keyword>
<dbReference type="PANTHER" id="PTHR45436">
    <property type="entry name" value="SENSOR HISTIDINE KINASE YKOH"/>
    <property type="match status" value="1"/>
</dbReference>
<evidence type="ECO:0000256" key="3">
    <source>
        <dbReference type="ARBA" id="ARBA00012438"/>
    </source>
</evidence>
<dbReference type="InterPro" id="IPR036890">
    <property type="entry name" value="HATPase_C_sf"/>
</dbReference>
<comment type="subcellular location">
    <subcellularLocation>
        <location evidence="2">Membrane</location>
        <topology evidence="2">Multi-pass membrane protein</topology>
    </subcellularLocation>
</comment>
<evidence type="ECO:0000256" key="9">
    <source>
        <dbReference type="ARBA" id="ARBA00022840"/>
    </source>
</evidence>
<evidence type="ECO:0000259" key="13">
    <source>
        <dbReference type="PROSITE" id="PS50109"/>
    </source>
</evidence>
<dbReference type="PRINTS" id="PR00344">
    <property type="entry name" value="BCTRLSENSOR"/>
</dbReference>
<gene>
    <name evidence="14" type="ORF">D3F03_09700</name>
</gene>
<dbReference type="Proteomes" id="UP000266302">
    <property type="component" value="Unassembled WGS sequence"/>
</dbReference>
<dbReference type="EC" id="2.7.13.3" evidence="3"/>
<feature type="domain" description="Histidine kinase" evidence="13">
    <location>
        <begin position="50"/>
        <end position="150"/>
    </location>
</feature>